<feature type="signal peptide" evidence="2">
    <location>
        <begin position="1"/>
        <end position="22"/>
    </location>
</feature>
<evidence type="ECO:0000313" key="5">
    <source>
        <dbReference type="Proteomes" id="UP000601435"/>
    </source>
</evidence>
<evidence type="ECO:0000259" key="3">
    <source>
        <dbReference type="Pfam" id="PF13354"/>
    </source>
</evidence>
<keyword evidence="5" id="KW-1185">Reference proteome</keyword>
<dbReference type="GO" id="GO:0030655">
    <property type="term" value="P:beta-lactam antibiotic catabolic process"/>
    <property type="evidence" value="ECO:0007669"/>
    <property type="project" value="InterPro"/>
</dbReference>
<dbReference type="GO" id="GO:0046677">
    <property type="term" value="P:response to antibiotic"/>
    <property type="evidence" value="ECO:0007669"/>
    <property type="project" value="InterPro"/>
</dbReference>
<evidence type="ECO:0000313" key="4">
    <source>
        <dbReference type="EMBL" id="CAE7404847.1"/>
    </source>
</evidence>
<evidence type="ECO:0000256" key="2">
    <source>
        <dbReference type="SAM" id="SignalP"/>
    </source>
</evidence>
<dbReference type="GO" id="GO:0008800">
    <property type="term" value="F:beta-lactamase activity"/>
    <property type="evidence" value="ECO:0007669"/>
    <property type="project" value="InterPro"/>
</dbReference>
<dbReference type="InterPro" id="IPR000871">
    <property type="entry name" value="Beta-lactam_class-A"/>
</dbReference>
<dbReference type="InterPro" id="IPR045155">
    <property type="entry name" value="Beta-lactam_cat"/>
</dbReference>
<feature type="region of interest" description="Disordered" evidence="1">
    <location>
        <begin position="448"/>
        <end position="468"/>
    </location>
</feature>
<evidence type="ECO:0000256" key="1">
    <source>
        <dbReference type="SAM" id="MobiDB-lite"/>
    </source>
</evidence>
<dbReference type="Gene3D" id="3.40.710.10">
    <property type="entry name" value="DD-peptidase/beta-lactamase superfamily"/>
    <property type="match status" value="1"/>
</dbReference>
<comment type="caution">
    <text evidence="4">The sequence shown here is derived from an EMBL/GenBank/DDBJ whole genome shotgun (WGS) entry which is preliminary data.</text>
</comment>
<keyword evidence="2" id="KW-0732">Signal</keyword>
<gene>
    <name evidence="4" type="ORF">SNEC2469_LOCUS11102</name>
</gene>
<sequence length="468" mass="51137">MIARTLAQALLALLVAAVPAPAQDAPASDTLTIDASEQVDPQGLKHLRMVLRVLRGETIEFDPNGFTPTLRERTPVIELQRALEQLAHNSGGYVNLGIIDHGPGIITTVVRSHDSQARARLSITYETGGAFRIDGILVHPDLPTFDSWAQFTEALDAFGLDASVSLAEILEDGSAETLFTYHEDRSLAVAYHARLFVLDALVRRIDSGEADWLDTVVIREELKTFPPGSTATEPAGGALPISRLTQRMIVETDHTATDHLIDHLGRDAVEDAVRDRVRRVARNIPFLFTREAFNLRLILTETFIEQWAESDDDEQRDMLPTIDRIEVADVVYQTWRLPVAVPVVGWFASAKEMNDLFSSLYTSGTNPRHVTLGGVVNELPPAPVDPTVWVSSKVLTSIEPGIVATTWLLAHRDGRRYVLTGVFNSPSQPIPADQVGALLIAAAETLGRTPPRVEDEPVPGGESGAAPE</sequence>
<feature type="chain" id="PRO_5032531735" description="Beta-lactamase class A catalytic domain-containing protein" evidence="2">
    <location>
        <begin position="23"/>
        <end position="468"/>
    </location>
</feature>
<dbReference type="SUPFAM" id="SSF56601">
    <property type="entry name" value="beta-lactamase/transpeptidase-like"/>
    <property type="match status" value="1"/>
</dbReference>
<protein>
    <recommendedName>
        <fullName evidence="3">Beta-lactamase class A catalytic domain-containing protein</fullName>
    </recommendedName>
</protein>
<dbReference type="PANTHER" id="PTHR35333">
    <property type="entry name" value="BETA-LACTAMASE"/>
    <property type="match status" value="1"/>
</dbReference>
<name>A0A812QV15_9DINO</name>
<feature type="domain" description="Beta-lactamase class A catalytic" evidence="3">
    <location>
        <begin position="172"/>
        <end position="275"/>
    </location>
</feature>
<dbReference type="Pfam" id="PF13354">
    <property type="entry name" value="Beta-lactamase2"/>
    <property type="match status" value="1"/>
</dbReference>
<accession>A0A812QV15</accession>
<dbReference type="PANTHER" id="PTHR35333:SF5">
    <property type="entry name" value="CONSERVED LIPOPROTEIN LPQF-RELATED"/>
    <property type="match status" value="1"/>
</dbReference>
<dbReference type="AlphaFoldDB" id="A0A812QV15"/>
<dbReference type="EMBL" id="CAJNJA010017631">
    <property type="protein sequence ID" value="CAE7404847.1"/>
    <property type="molecule type" value="Genomic_DNA"/>
</dbReference>
<dbReference type="Proteomes" id="UP000601435">
    <property type="component" value="Unassembled WGS sequence"/>
</dbReference>
<proteinExistence type="predicted"/>
<organism evidence="4 5">
    <name type="scientific">Symbiodinium necroappetens</name>
    <dbReference type="NCBI Taxonomy" id="1628268"/>
    <lineage>
        <taxon>Eukaryota</taxon>
        <taxon>Sar</taxon>
        <taxon>Alveolata</taxon>
        <taxon>Dinophyceae</taxon>
        <taxon>Suessiales</taxon>
        <taxon>Symbiodiniaceae</taxon>
        <taxon>Symbiodinium</taxon>
    </lineage>
</organism>
<reference evidence="4" key="1">
    <citation type="submission" date="2021-02" db="EMBL/GenBank/DDBJ databases">
        <authorList>
            <person name="Dougan E. K."/>
            <person name="Rhodes N."/>
            <person name="Thang M."/>
            <person name="Chan C."/>
        </authorList>
    </citation>
    <scope>NUCLEOTIDE SEQUENCE</scope>
</reference>
<dbReference type="InterPro" id="IPR012338">
    <property type="entry name" value="Beta-lactam/transpept-like"/>
</dbReference>